<feature type="non-terminal residue" evidence="1">
    <location>
        <position position="1"/>
    </location>
</feature>
<reference evidence="1 2" key="1">
    <citation type="submission" date="2020-09" db="EMBL/GenBank/DDBJ databases">
        <title>De no assembly of potato wild relative species, Solanum commersonii.</title>
        <authorList>
            <person name="Cho K."/>
        </authorList>
    </citation>
    <scope>NUCLEOTIDE SEQUENCE [LARGE SCALE GENOMIC DNA]</scope>
    <source>
        <strain evidence="1">LZ3.2</strain>
        <tissue evidence="1">Leaf</tissue>
    </source>
</reference>
<gene>
    <name evidence="1" type="ORF">H5410_041699</name>
</gene>
<organism evidence="1 2">
    <name type="scientific">Solanum commersonii</name>
    <name type="common">Commerson's wild potato</name>
    <name type="synonym">Commerson's nightshade</name>
    <dbReference type="NCBI Taxonomy" id="4109"/>
    <lineage>
        <taxon>Eukaryota</taxon>
        <taxon>Viridiplantae</taxon>
        <taxon>Streptophyta</taxon>
        <taxon>Embryophyta</taxon>
        <taxon>Tracheophyta</taxon>
        <taxon>Spermatophyta</taxon>
        <taxon>Magnoliopsida</taxon>
        <taxon>eudicotyledons</taxon>
        <taxon>Gunneridae</taxon>
        <taxon>Pentapetalae</taxon>
        <taxon>asterids</taxon>
        <taxon>lamiids</taxon>
        <taxon>Solanales</taxon>
        <taxon>Solanaceae</taxon>
        <taxon>Solanoideae</taxon>
        <taxon>Solaneae</taxon>
        <taxon>Solanum</taxon>
    </lineage>
</organism>
<comment type="caution">
    <text evidence="1">The sequence shown here is derived from an EMBL/GenBank/DDBJ whole genome shotgun (WGS) entry which is preliminary data.</text>
</comment>
<name>A0A9J5XSM1_SOLCO</name>
<dbReference type="AlphaFoldDB" id="A0A9J5XSM1"/>
<dbReference type="EMBL" id="JACXVP010000008">
    <property type="protein sequence ID" value="KAG5591185.1"/>
    <property type="molecule type" value="Genomic_DNA"/>
</dbReference>
<accession>A0A9J5XSM1</accession>
<protein>
    <submittedName>
        <fullName evidence="1">Uncharacterized protein</fullName>
    </submittedName>
</protein>
<dbReference type="Proteomes" id="UP000824120">
    <property type="component" value="Chromosome 8"/>
</dbReference>
<proteinExistence type="predicted"/>
<evidence type="ECO:0000313" key="2">
    <source>
        <dbReference type="Proteomes" id="UP000824120"/>
    </source>
</evidence>
<keyword evidence="2" id="KW-1185">Reference proteome</keyword>
<sequence length="135" mass="14953">KKYLKADGCRAVAGSACVVCGYPSPPGRLGRWWRLLSVARVPGRRTGCRLVVVALVADRRRRLSPGRRPVAGLLGQLLGQSLENRNPTYILYDPGLLRRKQLTEMSSKVFNEKCVTGPLEFSSSENNDNCARHCI</sequence>
<evidence type="ECO:0000313" key="1">
    <source>
        <dbReference type="EMBL" id="KAG5591185.1"/>
    </source>
</evidence>